<organism evidence="7 8">
    <name type="scientific">Coniochaeta ligniaria NRRL 30616</name>
    <dbReference type="NCBI Taxonomy" id="1408157"/>
    <lineage>
        <taxon>Eukaryota</taxon>
        <taxon>Fungi</taxon>
        <taxon>Dikarya</taxon>
        <taxon>Ascomycota</taxon>
        <taxon>Pezizomycotina</taxon>
        <taxon>Sordariomycetes</taxon>
        <taxon>Sordariomycetidae</taxon>
        <taxon>Coniochaetales</taxon>
        <taxon>Coniochaetaceae</taxon>
        <taxon>Coniochaeta</taxon>
    </lineage>
</organism>
<dbReference type="Pfam" id="PF24883">
    <property type="entry name" value="NPHP3_N"/>
    <property type="match status" value="1"/>
</dbReference>
<dbReference type="SUPFAM" id="SSF52540">
    <property type="entry name" value="P-loop containing nucleoside triphosphate hydrolases"/>
    <property type="match status" value="1"/>
</dbReference>
<dbReference type="SUPFAM" id="SSF53474">
    <property type="entry name" value="alpha/beta-Hydrolases"/>
    <property type="match status" value="1"/>
</dbReference>
<evidence type="ECO:0000259" key="6">
    <source>
        <dbReference type="Pfam" id="PF24883"/>
    </source>
</evidence>
<proteinExistence type="predicted"/>
<protein>
    <submittedName>
        <fullName evidence="7">Uncharacterized protein</fullName>
    </submittedName>
</protein>
<accession>A0A1J7ITI9</accession>
<dbReference type="InterPro" id="IPR029058">
    <property type="entry name" value="AB_hydrolase_fold"/>
</dbReference>
<dbReference type="InterPro" id="IPR054471">
    <property type="entry name" value="GPIID_WHD"/>
</dbReference>
<dbReference type="Proteomes" id="UP000182658">
    <property type="component" value="Unassembled WGS sequence"/>
</dbReference>
<evidence type="ECO:0000313" key="8">
    <source>
        <dbReference type="Proteomes" id="UP000182658"/>
    </source>
</evidence>
<feature type="domain" description="AB hydrolase-1" evidence="4">
    <location>
        <begin position="60"/>
        <end position="205"/>
    </location>
</feature>
<dbReference type="InParanoid" id="A0A1J7ITI9"/>
<evidence type="ECO:0000256" key="3">
    <source>
        <dbReference type="SAM" id="MobiDB-lite"/>
    </source>
</evidence>
<keyword evidence="1" id="KW-0677">Repeat</keyword>
<evidence type="ECO:0000259" key="5">
    <source>
        <dbReference type="Pfam" id="PF22939"/>
    </source>
</evidence>
<dbReference type="InterPro" id="IPR001680">
    <property type="entry name" value="WD40_rpt"/>
</dbReference>
<dbReference type="SMART" id="SM00320">
    <property type="entry name" value="WD40"/>
    <property type="match status" value="4"/>
</dbReference>
<dbReference type="Gene3D" id="3.40.50.300">
    <property type="entry name" value="P-loop containing nucleotide triphosphate hydrolases"/>
    <property type="match status" value="1"/>
</dbReference>
<reference evidence="7 8" key="1">
    <citation type="submission" date="2016-10" db="EMBL/GenBank/DDBJ databases">
        <title>Draft genome sequence of Coniochaeta ligniaria NRRL30616, a lignocellulolytic fungus for bioabatement of inhibitors in plant biomass hydrolysates.</title>
        <authorList>
            <consortium name="DOE Joint Genome Institute"/>
            <person name="Jimenez D.J."/>
            <person name="Hector R.E."/>
            <person name="Riley R."/>
            <person name="Sun H."/>
            <person name="Grigoriev I.V."/>
            <person name="Van Elsas J.D."/>
            <person name="Nichols N.N."/>
        </authorList>
    </citation>
    <scope>NUCLEOTIDE SEQUENCE [LARGE SCALE GENOMIC DNA]</scope>
    <source>
        <strain evidence="7 8">NRRL 30616</strain>
    </source>
</reference>
<evidence type="ECO:0000259" key="4">
    <source>
        <dbReference type="Pfam" id="PF12697"/>
    </source>
</evidence>
<dbReference type="Pfam" id="PF00400">
    <property type="entry name" value="WD40"/>
    <property type="match status" value="1"/>
</dbReference>
<dbReference type="EMBL" id="KV875103">
    <property type="protein sequence ID" value="OIW24417.1"/>
    <property type="molecule type" value="Genomic_DNA"/>
</dbReference>
<dbReference type="InterPro" id="IPR027417">
    <property type="entry name" value="P-loop_NTPase"/>
</dbReference>
<keyword evidence="2" id="KW-0853">WD repeat</keyword>
<evidence type="ECO:0000256" key="2">
    <source>
        <dbReference type="PROSITE-ProRule" id="PRU00221"/>
    </source>
</evidence>
<evidence type="ECO:0000313" key="7">
    <source>
        <dbReference type="EMBL" id="OIW24417.1"/>
    </source>
</evidence>
<evidence type="ECO:0000256" key="1">
    <source>
        <dbReference type="ARBA" id="ARBA00022737"/>
    </source>
</evidence>
<dbReference type="InterPro" id="IPR056884">
    <property type="entry name" value="NPHP3-like_N"/>
</dbReference>
<dbReference type="InterPro" id="IPR000073">
    <property type="entry name" value="AB_hydrolase_1"/>
</dbReference>
<dbReference type="Gene3D" id="2.130.10.10">
    <property type="entry name" value="YVTN repeat-like/Quinoprotein amine dehydrogenase"/>
    <property type="match status" value="2"/>
</dbReference>
<dbReference type="Gene3D" id="3.40.50.1820">
    <property type="entry name" value="alpha/beta hydrolase"/>
    <property type="match status" value="1"/>
</dbReference>
<dbReference type="SUPFAM" id="SSF50969">
    <property type="entry name" value="YVTN repeat-like/Quinoprotein amine dehydrogenase"/>
    <property type="match status" value="1"/>
</dbReference>
<dbReference type="InterPro" id="IPR015943">
    <property type="entry name" value="WD40/YVTN_repeat-like_dom_sf"/>
</dbReference>
<dbReference type="OrthoDB" id="194358at2759"/>
<dbReference type="PANTHER" id="PTHR10039">
    <property type="entry name" value="AMELOGENIN"/>
    <property type="match status" value="1"/>
</dbReference>
<dbReference type="Pfam" id="PF22939">
    <property type="entry name" value="WHD_GPIID"/>
    <property type="match status" value="1"/>
</dbReference>
<keyword evidence="8" id="KW-1185">Reference proteome</keyword>
<gene>
    <name evidence="7" type="ORF">CONLIGDRAFT_97007</name>
</gene>
<feature type="region of interest" description="Disordered" evidence="3">
    <location>
        <begin position="1573"/>
        <end position="1599"/>
    </location>
</feature>
<sequence>MDNAPPVQGLSIATATPSPRSFSVRNLIRRDTVQNANDQPKGALGLTTLHNPGTNSVCDLVFVHGLNGGSQSTWCRGRDDSFFWPKEWLPKDESFRDVRIHTFGYASGLGRESVLNVHDFATSLLVAIQDAPSIPHGEKAPLVLVGHSMGGLVIKRAYILGRQIPIYESVVSRICAMFFLATPHQGADIANTLDRILSLVPGSRPFVKDLLPHSPVLQAINEEFPRYCSDLQLFSFFETRPMNYGVSNGLIVEKHCAVMNYPNERRTYLDANHRDAARFTSLEDSCYLTVRNAIATLIGSLRRKSSGASQDIGQERLVALGKLLGVVDAPDDDIVMLNTRRLQGAGDWLLEKPLFREWRDAHSSRLMWLRGRPGAGKSFLAGNVVNHLRESGHDVSSFFFSSGSEFFSSGSENRSTASAFLRTMAYQMAILHPEMLTTIADILDRKDSVVDKVDHKAIWRQVFISGILKTKLDRPQYWVIDAMDECTASSEVIYYLMKAQEFWPLCIFVTSRNSFEPSLNSTNPGLEVLSVSISDEDSNKDIGLFLRTNIDFLPASTPDAKQEMADQILQHSRGCFLWANLMLTELRQVQTASEIQMVLASNPMDMTDLYTKILANMSKAKYGKELAKAILTWATCSFRPITTDELHVAAQMDVNDTISDIEKSISSCCGNLVFIDSRKRLQLIHLTAKEFLMGKKLDSEFAVDRAAGHTRLAIVCLKALTRNQPQGLARSRTSFRREPKSARTPFLNYASDFLFQHLFQVKSSNDEILVLVAKFLGSPSILDWIEHIATHSELHKVYQAGKNLLSLLGRRAKHTSPLDHHRERLILERWGNDLIHLVPRFSRRMMDSPSSIHHLIPPFCPPASVIYQQFHMPHRGLNVQGLNATSWDDCLSTINYPTGALPFSSAAGLGLFAIGLSNGRVVLYDDVIFQEHMEFDHGEPIWSLRFGENKRLLASAGAKTVRIWNLDTATEVHKIPGKAMIISMAFTSSDNTLAIVTKNNRLMYFSMVEGCLRDEPTDWTRGFAEEGLDFHMRQPMMAAVSSEQNLLAIIYRGEDLILWDIEEDRLHDVYEKETGSRENGSSKIAAGSTTVKAVAFSKAADTSLVAVTYTDGDLVIYDTYNGAVVEISRAQNAMVLCSSTDGRTLGGGDTMGNVTLYDFETLRTLYRISFANNFIMTKSLAFTQDGQRLIDVRAPQCRVWQPTVLLRQDDINEEISDTVSFLSSPPEVEYRPLDAVSITSILCVKPRGASGSFVFCGKEDGSLHVYDISVAHQSQEIFTQTANTPITEIYFDDDTGTLTCGDQVGRVTSRKVSRSQSQWEVAEPHAHVKLDSKIVQVLSSGRHSRLLVSTEEKDAVWGDGANDCTASLPGSRQRRWIAHGTDTDCLIRWADLNVELRDWSSLNLLQSVDLPDISSSAWPLFDQVISLNNPKYFATRTKAGTIDNRTSPGSHSNILIWNYEDFSPFGPVGPVCSLGSLTSAIEVIVGVYGKRLVYLDSSFWVCSMNITDALKAPVRHFFIPNDWLSLVNSFILDIGLAGEIMFAKQSELAVIKRGLETTESGTRFKLWRKNDMMPRGQSQGLPSRQSPSVLRGGSARIIT</sequence>
<feature type="domain" description="Nephrocystin 3-like N-terminal" evidence="6">
    <location>
        <begin position="344"/>
        <end position="512"/>
    </location>
</feature>
<feature type="repeat" description="WD" evidence="2">
    <location>
        <begin position="934"/>
        <end position="974"/>
    </location>
</feature>
<feature type="domain" description="GPI inositol-deacylase winged helix" evidence="5">
    <location>
        <begin position="615"/>
        <end position="704"/>
    </location>
</feature>
<name>A0A1J7ITI9_9PEZI</name>
<dbReference type="PROSITE" id="PS50082">
    <property type="entry name" value="WD_REPEATS_2"/>
    <property type="match status" value="1"/>
</dbReference>
<dbReference type="PANTHER" id="PTHR10039:SF16">
    <property type="entry name" value="GPI INOSITOL-DEACYLASE"/>
    <property type="match status" value="1"/>
</dbReference>
<dbReference type="Pfam" id="PF12697">
    <property type="entry name" value="Abhydrolase_6"/>
    <property type="match status" value="1"/>
</dbReference>
<dbReference type="SUPFAM" id="SSF101908">
    <property type="entry name" value="Putative isomerase YbhE"/>
    <property type="match status" value="1"/>
</dbReference>
<dbReference type="InterPro" id="IPR011044">
    <property type="entry name" value="Quino_amine_DH_bsu"/>
</dbReference>
<feature type="compositionally biased region" description="Polar residues" evidence="3">
    <location>
        <begin position="1576"/>
        <end position="1588"/>
    </location>
</feature>